<keyword evidence="2" id="KW-0186">Copper</keyword>
<dbReference type="InterPro" id="IPR002227">
    <property type="entry name" value="Tyrosinase_Cu-bd"/>
</dbReference>
<feature type="signal peptide" evidence="3">
    <location>
        <begin position="1"/>
        <end position="20"/>
    </location>
</feature>
<evidence type="ECO:0000256" key="3">
    <source>
        <dbReference type="SAM" id="SignalP"/>
    </source>
</evidence>
<protein>
    <submittedName>
        <fullName evidence="5">Di-copper centre-containing protein</fullName>
    </submittedName>
</protein>
<reference evidence="5 6" key="1">
    <citation type="journal article" date="2019" name="Nat. Ecol. Evol.">
        <title>Megaphylogeny resolves global patterns of mushroom evolution.</title>
        <authorList>
            <person name="Varga T."/>
            <person name="Krizsan K."/>
            <person name="Foldi C."/>
            <person name="Dima B."/>
            <person name="Sanchez-Garcia M."/>
            <person name="Sanchez-Ramirez S."/>
            <person name="Szollosi G.J."/>
            <person name="Szarkandi J.G."/>
            <person name="Papp V."/>
            <person name="Albert L."/>
            <person name="Andreopoulos W."/>
            <person name="Angelini C."/>
            <person name="Antonin V."/>
            <person name="Barry K.W."/>
            <person name="Bougher N.L."/>
            <person name="Buchanan P."/>
            <person name="Buyck B."/>
            <person name="Bense V."/>
            <person name="Catcheside P."/>
            <person name="Chovatia M."/>
            <person name="Cooper J."/>
            <person name="Damon W."/>
            <person name="Desjardin D."/>
            <person name="Finy P."/>
            <person name="Geml J."/>
            <person name="Haridas S."/>
            <person name="Hughes K."/>
            <person name="Justo A."/>
            <person name="Karasinski D."/>
            <person name="Kautmanova I."/>
            <person name="Kiss B."/>
            <person name="Kocsube S."/>
            <person name="Kotiranta H."/>
            <person name="LaButti K.M."/>
            <person name="Lechner B.E."/>
            <person name="Liimatainen K."/>
            <person name="Lipzen A."/>
            <person name="Lukacs Z."/>
            <person name="Mihaltcheva S."/>
            <person name="Morgado L.N."/>
            <person name="Niskanen T."/>
            <person name="Noordeloos M.E."/>
            <person name="Ohm R.A."/>
            <person name="Ortiz-Santana B."/>
            <person name="Ovrebo C."/>
            <person name="Racz N."/>
            <person name="Riley R."/>
            <person name="Savchenko A."/>
            <person name="Shiryaev A."/>
            <person name="Soop K."/>
            <person name="Spirin V."/>
            <person name="Szebenyi C."/>
            <person name="Tomsovsky M."/>
            <person name="Tulloss R.E."/>
            <person name="Uehling J."/>
            <person name="Grigoriev I.V."/>
            <person name="Vagvolgyi C."/>
            <person name="Papp T."/>
            <person name="Martin F.M."/>
            <person name="Miettinen O."/>
            <person name="Hibbett D.S."/>
            <person name="Nagy L.G."/>
        </authorList>
    </citation>
    <scope>NUCLEOTIDE SEQUENCE [LARGE SCALE GENOMIC DNA]</scope>
    <source>
        <strain evidence="5 6">CBS 309.79</strain>
    </source>
</reference>
<dbReference type="SUPFAM" id="SSF48056">
    <property type="entry name" value="Di-copper centre-containing domain"/>
    <property type="match status" value="1"/>
</dbReference>
<evidence type="ECO:0000256" key="2">
    <source>
        <dbReference type="ARBA" id="ARBA00023008"/>
    </source>
</evidence>
<dbReference type="AlphaFoldDB" id="A0A5C3QLZ5"/>
<keyword evidence="1" id="KW-0479">Metal-binding</keyword>
<keyword evidence="6" id="KW-1185">Reference proteome</keyword>
<dbReference type="InterPro" id="IPR008922">
    <property type="entry name" value="Di-copper_centre_dom_sf"/>
</dbReference>
<organism evidence="5 6">
    <name type="scientific">Pterulicium gracile</name>
    <dbReference type="NCBI Taxonomy" id="1884261"/>
    <lineage>
        <taxon>Eukaryota</taxon>
        <taxon>Fungi</taxon>
        <taxon>Dikarya</taxon>
        <taxon>Basidiomycota</taxon>
        <taxon>Agaricomycotina</taxon>
        <taxon>Agaricomycetes</taxon>
        <taxon>Agaricomycetidae</taxon>
        <taxon>Agaricales</taxon>
        <taxon>Pleurotineae</taxon>
        <taxon>Pterulaceae</taxon>
        <taxon>Pterulicium</taxon>
    </lineage>
</organism>
<dbReference type="OrthoDB" id="6132182at2759"/>
<gene>
    <name evidence="5" type="ORF">BDV98DRAFT_548717</name>
</gene>
<dbReference type="Gene3D" id="1.10.1280.10">
    <property type="entry name" value="Di-copper center containing domain from catechol oxidase"/>
    <property type="match status" value="1"/>
</dbReference>
<sequence>MLLRTVTVSFAVLLSTFVGAASIEERTSLDLEERSFNLPGLCLKPEKRREWRSLSKRERADFLGAFKCMTKKQRNGKLSPVARPTDIPPVNPNSSFMDDIVYLHMDLNHWVHFTGLFLPWHRHYIHEFQRTLRKECGFKGTLPYWNWALDAADTEHSPIFDSDPHSGLGGWGNPEDDYQINDGALGDAIFNYPVPHRLRRRYTLQAFLTKNGSPFYTNPSINVNETYTQAEVDKVRYGFRGDFHGMQSYLEAFQGMHSAVHNVIQGDLTGLCPKGSNVTVGCTPGPKWTPNDPFFFLLHGMVDKIWSDWQNKHPENKYAFEGGSVQMIQNTTIFNQYPTGAPPNLHYNSVVPMAGMFPDTRVKDVMSTKKGKLCYVYV</sequence>
<feature type="domain" description="Tyrosinase copper-binding" evidence="4">
    <location>
        <begin position="292"/>
        <end position="303"/>
    </location>
</feature>
<evidence type="ECO:0000313" key="5">
    <source>
        <dbReference type="EMBL" id="TFL01229.1"/>
    </source>
</evidence>
<keyword evidence="3" id="KW-0732">Signal</keyword>
<feature type="chain" id="PRO_5022808206" evidence="3">
    <location>
        <begin position="21"/>
        <end position="378"/>
    </location>
</feature>
<evidence type="ECO:0000259" key="4">
    <source>
        <dbReference type="PROSITE" id="PS00498"/>
    </source>
</evidence>
<dbReference type="Proteomes" id="UP000305067">
    <property type="component" value="Unassembled WGS sequence"/>
</dbReference>
<dbReference type="EMBL" id="ML178825">
    <property type="protein sequence ID" value="TFL01229.1"/>
    <property type="molecule type" value="Genomic_DNA"/>
</dbReference>
<dbReference type="STRING" id="1884261.A0A5C3QLZ5"/>
<dbReference type="GO" id="GO:0046872">
    <property type="term" value="F:metal ion binding"/>
    <property type="evidence" value="ECO:0007669"/>
    <property type="project" value="UniProtKB-KW"/>
</dbReference>
<dbReference type="PRINTS" id="PR00092">
    <property type="entry name" value="TYROSINASE"/>
</dbReference>
<dbReference type="PANTHER" id="PTHR11474:SF126">
    <property type="entry name" value="TYROSINASE-LIKE PROTEIN TYR-1-RELATED"/>
    <property type="match status" value="1"/>
</dbReference>
<dbReference type="GO" id="GO:0016491">
    <property type="term" value="F:oxidoreductase activity"/>
    <property type="evidence" value="ECO:0007669"/>
    <property type="project" value="InterPro"/>
</dbReference>
<dbReference type="PROSITE" id="PS00498">
    <property type="entry name" value="TYROSINASE_2"/>
    <property type="match status" value="1"/>
</dbReference>
<name>A0A5C3QLZ5_9AGAR</name>
<dbReference type="InterPro" id="IPR050316">
    <property type="entry name" value="Tyrosinase/Hemocyanin"/>
</dbReference>
<evidence type="ECO:0000256" key="1">
    <source>
        <dbReference type="ARBA" id="ARBA00022723"/>
    </source>
</evidence>
<accession>A0A5C3QLZ5</accession>
<evidence type="ECO:0000313" key="6">
    <source>
        <dbReference type="Proteomes" id="UP000305067"/>
    </source>
</evidence>
<dbReference type="Pfam" id="PF00264">
    <property type="entry name" value="Tyrosinase"/>
    <property type="match status" value="1"/>
</dbReference>
<proteinExistence type="predicted"/>
<dbReference type="PANTHER" id="PTHR11474">
    <property type="entry name" value="TYROSINASE FAMILY MEMBER"/>
    <property type="match status" value="1"/>
</dbReference>